<proteinExistence type="predicted"/>
<organism evidence="11">
    <name type="scientific">Lutzomyia longipalpis</name>
    <name type="common">Sand fly</name>
    <dbReference type="NCBI Taxonomy" id="7200"/>
    <lineage>
        <taxon>Eukaryota</taxon>
        <taxon>Metazoa</taxon>
        <taxon>Ecdysozoa</taxon>
        <taxon>Arthropoda</taxon>
        <taxon>Hexapoda</taxon>
        <taxon>Insecta</taxon>
        <taxon>Pterygota</taxon>
        <taxon>Neoptera</taxon>
        <taxon>Endopterygota</taxon>
        <taxon>Diptera</taxon>
        <taxon>Nematocera</taxon>
        <taxon>Psychodoidea</taxon>
        <taxon>Psychodidae</taxon>
        <taxon>Lutzomyia</taxon>
        <taxon>Lutzomyia</taxon>
    </lineage>
</organism>
<dbReference type="GO" id="GO:0016020">
    <property type="term" value="C:membrane"/>
    <property type="evidence" value="ECO:0007669"/>
    <property type="project" value="UniProtKB-SubCell"/>
</dbReference>
<evidence type="ECO:0008006" key="12">
    <source>
        <dbReference type="Google" id="ProtNLM"/>
    </source>
</evidence>
<feature type="region of interest" description="Disordered" evidence="7">
    <location>
        <begin position="260"/>
        <end position="452"/>
    </location>
</feature>
<dbReference type="VEuPathDB" id="VectorBase:LLONM1_002803"/>
<dbReference type="SMART" id="SM00032">
    <property type="entry name" value="CCP"/>
    <property type="match status" value="1"/>
</dbReference>
<evidence type="ECO:0000256" key="8">
    <source>
        <dbReference type="SAM" id="Phobius"/>
    </source>
</evidence>
<dbReference type="InterPro" id="IPR035976">
    <property type="entry name" value="Sushi/SCR/CCP_sf"/>
</dbReference>
<comment type="subcellular location">
    <subcellularLocation>
        <location evidence="1">Membrane</location>
    </subcellularLocation>
</comment>
<dbReference type="AlphaFoldDB" id="A0A7G3B618"/>
<feature type="compositionally biased region" description="Polar residues" evidence="7">
    <location>
        <begin position="378"/>
        <end position="397"/>
    </location>
</feature>
<dbReference type="SUPFAM" id="SSF57535">
    <property type="entry name" value="Complement control module/SCR domain"/>
    <property type="match status" value="1"/>
</dbReference>
<comment type="caution">
    <text evidence="6">Lacks conserved residue(s) required for the propagation of feature annotation.</text>
</comment>
<feature type="compositionally biased region" description="Pro residues" evidence="7">
    <location>
        <begin position="355"/>
        <end position="366"/>
    </location>
</feature>
<dbReference type="InterPro" id="IPR056619">
    <property type="entry name" value="C8-3_MUC4"/>
</dbReference>
<feature type="domain" description="Sushi" evidence="9">
    <location>
        <begin position="155"/>
        <end position="215"/>
    </location>
</feature>
<dbReference type="CDD" id="cd00033">
    <property type="entry name" value="CCP"/>
    <property type="match status" value="1"/>
</dbReference>
<dbReference type="InterPro" id="IPR000436">
    <property type="entry name" value="Sushi_SCR_CCP_dom"/>
</dbReference>
<dbReference type="Pfam" id="PF00084">
    <property type="entry name" value="Sushi"/>
    <property type="match status" value="1"/>
</dbReference>
<evidence type="ECO:0000259" key="9">
    <source>
        <dbReference type="PROSITE" id="PS50923"/>
    </source>
</evidence>
<evidence type="ECO:0000256" key="2">
    <source>
        <dbReference type="ARBA" id="ARBA00022692"/>
    </source>
</evidence>
<dbReference type="PROSITE" id="PS51233">
    <property type="entry name" value="VWFD"/>
    <property type="match status" value="1"/>
</dbReference>
<keyword evidence="3 8" id="KW-1133">Transmembrane helix</keyword>
<keyword evidence="2 8" id="KW-0812">Transmembrane</keyword>
<dbReference type="PANTHER" id="PTHR13802:SF52">
    <property type="entry name" value="MUCIN-4"/>
    <property type="match status" value="1"/>
</dbReference>
<dbReference type="EMBL" id="GITU01011197">
    <property type="protein sequence ID" value="MBC1179900.1"/>
    <property type="molecule type" value="Transcribed_RNA"/>
</dbReference>
<keyword evidence="6" id="KW-0768">Sushi</keyword>
<feature type="compositionally biased region" description="Basic and acidic residues" evidence="7">
    <location>
        <begin position="288"/>
        <end position="307"/>
    </location>
</feature>
<reference evidence="11" key="1">
    <citation type="journal article" date="2020" name="BMC">
        <title>Leishmania infection induces a limited differential gene expression in the sand fly midgut.</title>
        <authorList>
            <person name="Coutinho-Abreu I.V."/>
            <person name="Serafim T.D."/>
            <person name="Meneses C."/>
            <person name="Kamhawi S."/>
            <person name="Oliveira F."/>
            <person name="Valenzuela J.G."/>
        </authorList>
    </citation>
    <scope>NUCLEOTIDE SEQUENCE</scope>
    <source>
        <strain evidence="11">Jacobina</strain>
        <tissue evidence="11">Midgut</tissue>
    </source>
</reference>
<evidence type="ECO:0000259" key="10">
    <source>
        <dbReference type="PROSITE" id="PS51233"/>
    </source>
</evidence>
<keyword evidence="4 8" id="KW-0472">Membrane</keyword>
<sequence length="452" mass="51288">MTCRVYLPWTFINRTRGLLGNWSWDIQDDFTLPDDTIVGINLNNFESIHRDFGMRWALADREQPGIGAALFTREFGRTSSYFANATFLPNFIREPRDFLPPNRTHDVERAHELCGESYQCRYDFGMTLNREMAHFTKNYYDSIVNIRDQNQRQILSCGILPTPRFGRKSNFQFVPGSRVSFECNEGFFLIGDSRRVCQADGRWDVPVHGYTECLREVFYTRRTAWITMGIILAVIVPLLMCIVCGVYCYRKKALKEDPNWKMPLPSRSGSRATLRNLNSDGSDMDGTDTLKKSRSYDKVYRTHEPLEGKPNIEFPDKKWDLDDEDVTSSEGDRPRQLGRRNMHPGGDDDINTQSFPPPPIESPDPISPSYSPTYSGLDRNSSFMNDQQPPPQSSATRQAPRPPSNAVRVLPGPGPSSPSPPDQFLTFSGPSSPQPPPQDVGLPRVNAKATEV</sequence>
<dbReference type="InterPro" id="IPR051495">
    <property type="entry name" value="Epithelial_Barrier/Signaling"/>
</dbReference>
<feature type="compositionally biased region" description="Polar residues" evidence="7">
    <location>
        <begin position="267"/>
        <end position="281"/>
    </location>
</feature>
<evidence type="ECO:0000256" key="7">
    <source>
        <dbReference type="SAM" id="MobiDB-lite"/>
    </source>
</evidence>
<evidence type="ECO:0000256" key="3">
    <source>
        <dbReference type="ARBA" id="ARBA00022989"/>
    </source>
</evidence>
<feature type="domain" description="VWFD" evidence="10">
    <location>
        <begin position="1"/>
        <end position="64"/>
    </location>
</feature>
<feature type="transmembrane region" description="Helical" evidence="8">
    <location>
        <begin position="224"/>
        <end position="249"/>
    </location>
</feature>
<dbReference type="Gene3D" id="2.10.70.10">
    <property type="entry name" value="Complement Module, domain 1"/>
    <property type="match status" value="1"/>
</dbReference>
<evidence type="ECO:0000256" key="1">
    <source>
        <dbReference type="ARBA" id="ARBA00004370"/>
    </source>
</evidence>
<evidence type="ECO:0000256" key="5">
    <source>
        <dbReference type="ARBA" id="ARBA00023157"/>
    </source>
</evidence>
<dbReference type="PROSITE" id="PS50923">
    <property type="entry name" value="SUSHI"/>
    <property type="match status" value="1"/>
</dbReference>
<evidence type="ECO:0000256" key="4">
    <source>
        <dbReference type="ARBA" id="ARBA00023136"/>
    </source>
</evidence>
<dbReference type="Pfam" id="PF23263">
    <property type="entry name" value="C8-3_MUC4"/>
    <property type="match status" value="1"/>
</dbReference>
<dbReference type="InterPro" id="IPR001846">
    <property type="entry name" value="VWF_type-D"/>
</dbReference>
<feature type="compositionally biased region" description="Pro residues" evidence="7">
    <location>
        <begin position="412"/>
        <end position="421"/>
    </location>
</feature>
<evidence type="ECO:0000256" key="6">
    <source>
        <dbReference type="PROSITE-ProRule" id="PRU00302"/>
    </source>
</evidence>
<keyword evidence="5" id="KW-1015">Disulfide bond</keyword>
<accession>A0A7G3B618</accession>
<name>A0A7G3B618_LUTLO</name>
<protein>
    <recommendedName>
        <fullName evidence="12">Sushi domain-containing protein</fullName>
    </recommendedName>
</protein>
<dbReference type="PANTHER" id="PTHR13802">
    <property type="entry name" value="MUCIN 4-RELATED"/>
    <property type="match status" value="1"/>
</dbReference>
<evidence type="ECO:0000313" key="11">
    <source>
        <dbReference type="EMBL" id="MBC1179900.1"/>
    </source>
</evidence>